<keyword evidence="17" id="KW-1267">Proteomics identification</keyword>
<feature type="transmembrane region" description="Helical" evidence="12">
    <location>
        <begin position="433"/>
        <end position="455"/>
    </location>
</feature>
<feature type="transmembrane region" description="Helical" evidence="12">
    <location>
        <begin position="369"/>
        <end position="391"/>
    </location>
</feature>
<comment type="pathway">
    <text evidence="2 12">Phospholipid metabolism; phosphatidylserine biosynthesis.</text>
</comment>
<gene>
    <name evidence="14 16" type="primary">pssy-2</name>
    <name evidence="14" type="ORF">CELE_T27E9.5</name>
    <name evidence="16" type="ORF">T27E9.5</name>
</gene>
<keyword evidence="10 12" id="KW-0472">Membrane</keyword>
<dbReference type="InterPro" id="IPR004277">
    <property type="entry name" value="PSS"/>
</dbReference>
<keyword evidence="12" id="KW-0594">Phospholipid biosynthesis</keyword>
<feature type="transmembrane region" description="Helical" evidence="12">
    <location>
        <begin position="233"/>
        <end position="254"/>
    </location>
</feature>
<dbReference type="OrthoDB" id="10265393at2759"/>
<dbReference type="GO" id="GO:0106245">
    <property type="term" value="F:L-serine-phosphatidylethanolamine phosphatidyltransferase activity"/>
    <property type="evidence" value="ECO:0007669"/>
    <property type="project" value="UniProtKB-UniRule"/>
</dbReference>
<evidence type="ECO:0000256" key="3">
    <source>
        <dbReference type="ARBA" id="ARBA00005189"/>
    </source>
</evidence>
<dbReference type="PeptideAtlas" id="O18143"/>
<dbReference type="GO" id="GO:0005789">
    <property type="term" value="C:endoplasmic reticulum membrane"/>
    <property type="evidence" value="ECO:0007669"/>
    <property type="project" value="UniProtKB-SubCell"/>
</dbReference>
<feature type="transmembrane region" description="Helical" evidence="12">
    <location>
        <begin position="146"/>
        <end position="167"/>
    </location>
</feature>
<dbReference type="EMBL" id="BX284603">
    <property type="protein sequence ID" value="CAB04876.4"/>
    <property type="molecule type" value="Genomic_DNA"/>
</dbReference>
<evidence type="ECO:0000313" key="14">
    <source>
        <dbReference type="EMBL" id="CAB04876.4"/>
    </source>
</evidence>
<feature type="transmembrane region" description="Helical" evidence="12">
    <location>
        <begin position="403"/>
        <end position="427"/>
    </location>
</feature>
<evidence type="ECO:0000256" key="4">
    <source>
        <dbReference type="ARBA" id="ARBA00008671"/>
    </source>
</evidence>
<keyword evidence="11 12" id="KW-1208">Phospholipid metabolism</keyword>
<feature type="region of interest" description="Disordered" evidence="13">
    <location>
        <begin position="1"/>
        <end position="46"/>
    </location>
</feature>
<comment type="pathway">
    <text evidence="3">Lipid metabolism.</text>
</comment>
<dbReference type="AlphaFoldDB" id="O18143"/>
<keyword evidence="5 12" id="KW-0808">Transferase</keyword>
<dbReference type="EC" id="2.7.8.29" evidence="12"/>
<dbReference type="CTD" id="176776"/>
<feature type="transmembrane region" description="Helical" evidence="12">
    <location>
        <begin position="260"/>
        <end position="280"/>
    </location>
</feature>
<evidence type="ECO:0007829" key="17">
    <source>
        <dbReference type="PeptideAtlas" id="O18143"/>
    </source>
</evidence>
<evidence type="ECO:0000313" key="16">
    <source>
        <dbReference type="WormBase" id="T27E9.5"/>
    </source>
</evidence>
<feature type="transmembrane region" description="Helical" evidence="12">
    <location>
        <begin position="332"/>
        <end position="349"/>
    </location>
</feature>
<comment type="similarity">
    <text evidence="4 12">Belongs to the phosphatidyl serine synthase family.</text>
</comment>
<dbReference type="Bgee" id="WBGene00012095">
    <property type="expression patterns" value="Expressed in germ line (C elegans) and 3 other cell types or tissues"/>
</dbReference>
<name>O18143_CAEEL</name>
<comment type="catalytic activity">
    <reaction evidence="12">
        <text>a 1,2-diacyl-sn-glycero-3-phosphoethanolamine + L-serine = a 1,2-diacyl-sn-glycero-3-phospho-L-serine + ethanolamine</text>
        <dbReference type="Rhea" id="RHEA:27606"/>
        <dbReference type="ChEBI" id="CHEBI:33384"/>
        <dbReference type="ChEBI" id="CHEBI:57262"/>
        <dbReference type="ChEBI" id="CHEBI:57603"/>
        <dbReference type="ChEBI" id="CHEBI:64612"/>
        <dbReference type="EC" id="2.7.8.29"/>
    </reaction>
</comment>
<evidence type="ECO:0000256" key="11">
    <source>
        <dbReference type="ARBA" id="ARBA00023264"/>
    </source>
</evidence>
<dbReference type="GeneID" id="176776"/>
<accession>O18143</accession>
<sequence length="502" mass="58254">MSDSDDSDYSQIEHPRISSRSRSPPVSGQEQNLEDEGFTTECDNNPDSVDRKFAGLLDRMELEKKHYDMINERIVDDVTMDQFYKPHSITVLVLVIALLIYKATFGKAENSTEKNYYDGFLGAGALFLLISALTFPNGPFIRPHPILWRVIFGLSVIYVIVLQFALFQSFDDLKKILTWLDSEGLGQKSLEEKEYASECWNLSPAKIWSHVDFFAFAHFTGWIMKTLLLRHWVLCWFLSIIWEFTELMFIDLLPNFAECWWDSLILDVLLCNGVGIYVGMKLCNFLQMRQFHWESIRNIKSRRGKMKRFALQFTPASWSGYDWYNSKSKANALRRTCLLSFLVFFWLLAELNTFFIKHVFAIDTKHPVVFWRIILIAVIAAPTIRQFYVFSTDPLTRRVGMQSWVFVVICVLELAICVKCGGIMFAKTSGWNMLLWAMSIIIGTISCILASTWYAEHFGTTARVLVKGRRRLCYLESSHENLGMLQDDVIKKREEYLTPKRS</sequence>
<dbReference type="HOGENOM" id="CLU_037661_3_0_1"/>
<dbReference type="UCSC" id="T27E9.5">
    <property type="organism name" value="c. elegans"/>
</dbReference>
<feature type="transmembrane region" description="Helical" evidence="12">
    <location>
        <begin position="116"/>
        <end position="134"/>
    </location>
</feature>
<keyword evidence="9 12" id="KW-0443">Lipid metabolism</keyword>
<evidence type="ECO:0000256" key="9">
    <source>
        <dbReference type="ARBA" id="ARBA00023098"/>
    </source>
</evidence>
<feature type="transmembrane region" description="Helical" evidence="12">
    <location>
        <begin position="87"/>
        <end position="104"/>
    </location>
</feature>
<dbReference type="FunCoup" id="O18143">
    <property type="interactions" value="1753"/>
</dbReference>
<comment type="function">
    <text evidence="12">Catalyzes a base-exchange reaction in which the polar head group of phosphatidylethanolamine (PE) is replaced by L-serine.</text>
</comment>
<comment type="subcellular location">
    <subcellularLocation>
        <location evidence="1 12">Endoplasmic reticulum membrane</location>
        <topology evidence="1 12">Multi-pass membrane protein</topology>
    </subcellularLocation>
</comment>
<dbReference type="Pfam" id="PF03034">
    <property type="entry name" value="PSS"/>
    <property type="match status" value="1"/>
</dbReference>
<evidence type="ECO:0000256" key="6">
    <source>
        <dbReference type="ARBA" id="ARBA00022692"/>
    </source>
</evidence>
<dbReference type="PANTHER" id="PTHR15362:SF15">
    <property type="entry name" value="PHOSPHATIDYLSERINE SYNTHASE 1"/>
    <property type="match status" value="1"/>
</dbReference>
<proteinExistence type="evidence at protein level"/>
<dbReference type="PaxDb" id="6239-T27E9.5"/>
<evidence type="ECO:0000256" key="7">
    <source>
        <dbReference type="ARBA" id="ARBA00022824"/>
    </source>
</evidence>
<keyword evidence="6 12" id="KW-0812">Transmembrane</keyword>
<dbReference type="PANTHER" id="PTHR15362">
    <property type="entry name" value="PHOSPHATIDYLINOSITOL SYNTHASE"/>
    <property type="match status" value="1"/>
</dbReference>
<evidence type="ECO:0000313" key="15">
    <source>
        <dbReference type="Proteomes" id="UP000001940"/>
    </source>
</evidence>
<evidence type="ECO:0000256" key="12">
    <source>
        <dbReference type="RuleBase" id="RU368094"/>
    </source>
</evidence>
<keyword evidence="12" id="KW-0444">Lipid biosynthesis</keyword>
<keyword evidence="15" id="KW-1185">Reference proteome</keyword>
<organism evidence="14 15">
    <name type="scientific">Caenorhabditis elegans</name>
    <dbReference type="NCBI Taxonomy" id="6239"/>
    <lineage>
        <taxon>Eukaryota</taxon>
        <taxon>Metazoa</taxon>
        <taxon>Ecdysozoa</taxon>
        <taxon>Nematoda</taxon>
        <taxon>Chromadorea</taxon>
        <taxon>Rhabditida</taxon>
        <taxon>Rhabditina</taxon>
        <taxon>Rhabditomorpha</taxon>
        <taxon>Rhabditoidea</taxon>
        <taxon>Rhabditidae</taxon>
        <taxon>Peloderinae</taxon>
        <taxon>Caenorhabditis</taxon>
    </lineage>
</organism>
<evidence type="ECO:0000256" key="2">
    <source>
        <dbReference type="ARBA" id="ARBA00004916"/>
    </source>
</evidence>
<keyword evidence="7 12" id="KW-0256">Endoplasmic reticulum</keyword>
<dbReference type="SMR" id="O18143"/>
<dbReference type="STRING" id="6239.T27E9.5.1"/>
<dbReference type="UniPathway" id="UPA00948"/>
<dbReference type="RefSeq" id="NP_499786.3">
    <property type="nucleotide sequence ID" value="NM_067385.6"/>
</dbReference>
<keyword evidence="8 12" id="KW-1133">Transmembrane helix</keyword>
<dbReference type="PhylomeDB" id="O18143"/>
<dbReference type="InParanoid" id="O18143"/>
<dbReference type="eggNOG" id="KOG2735">
    <property type="taxonomic scope" value="Eukaryota"/>
</dbReference>
<evidence type="ECO:0000256" key="8">
    <source>
        <dbReference type="ARBA" id="ARBA00022989"/>
    </source>
</evidence>
<evidence type="ECO:0000256" key="1">
    <source>
        <dbReference type="ARBA" id="ARBA00004477"/>
    </source>
</evidence>
<reference evidence="14 15" key="1">
    <citation type="journal article" date="1998" name="Science">
        <title>Genome sequence of the nematode C. elegans: a platform for investigating biology.</title>
        <authorList>
            <consortium name="The C. elegans sequencing consortium"/>
            <person name="Sulson J.E."/>
            <person name="Waterston R."/>
        </authorList>
    </citation>
    <scope>NUCLEOTIDE SEQUENCE [LARGE SCALE GENOMIC DNA]</scope>
    <source>
        <strain evidence="14 15">Bristol N2</strain>
    </source>
</reference>
<feature type="compositionally biased region" description="Low complexity" evidence="13">
    <location>
        <begin position="18"/>
        <end position="27"/>
    </location>
</feature>
<dbReference type="Proteomes" id="UP000001940">
    <property type="component" value="Chromosome III"/>
</dbReference>
<protein>
    <recommendedName>
        <fullName evidence="12">Phosphatidylserine synthase</fullName>
        <ecNumber evidence="12">2.7.8.29</ecNumber>
    </recommendedName>
    <alternativeName>
        <fullName evidence="12">Serine-exchange enzyme</fullName>
    </alternativeName>
</protein>
<dbReference type="KEGG" id="cel:CELE_T27E9.5"/>
<evidence type="ECO:0000256" key="10">
    <source>
        <dbReference type="ARBA" id="ARBA00023136"/>
    </source>
</evidence>
<evidence type="ECO:0000256" key="13">
    <source>
        <dbReference type="SAM" id="MobiDB-lite"/>
    </source>
</evidence>
<dbReference type="GO" id="GO:0006659">
    <property type="term" value="P:phosphatidylserine biosynthetic process"/>
    <property type="evidence" value="ECO:0007669"/>
    <property type="project" value="UniProtKB-UniRule"/>
</dbReference>
<evidence type="ECO:0000256" key="5">
    <source>
        <dbReference type="ARBA" id="ARBA00022679"/>
    </source>
</evidence>
<dbReference type="AGR" id="WB:WBGene00012095"/>
<dbReference type="WormBase" id="T27E9.5">
    <property type="protein sequence ID" value="CE52933"/>
    <property type="gene ID" value="WBGene00012095"/>
    <property type="gene designation" value="pssy-2"/>
</dbReference>